<evidence type="ECO:0000313" key="3">
    <source>
        <dbReference type="Proteomes" id="UP000579153"/>
    </source>
</evidence>
<keyword evidence="3" id="KW-1185">Reference proteome</keyword>
<dbReference type="PANTHER" id="PTHR39966">
    <property type="entry name" value="BLL2471 PROTEIN-RELATED"/>
    <property type="match status" value="1"/>
</dbReference>
<dbReference type="InterPro" id="IPR012312">
    <property type="entry name" value="Hemerythrin-like"/>
</dbReference>
<dbReference type="Proteomes" id="UP000579153">
    <property type="component" value="Unassembled WGS sequence"/>
</dbReference>
<evidence type="ECO:0000313" key="2">
    <source>
        <dbReference type="EMBL" id="MBB5779064.1"/>
    </source>
</evidence>
<sequence length="212" mass="23391">MAPNMLGFRITHRAMRGDARRLATLLGGIAAGEERADRARLDAVAAFATKLCAGIHHHHQAEDNVLWPVIVRSAGAEVDLSDLSDDHAELDPLLAEITAAAARLGTDRAAAGRMAKALTTLADLLDEHIEEEERLLFPVIAKYVSEADWKSVEDEVRKGGDIRFDLPRIGQYARPEELAELRRLAGPVLALLLRLLNRGHRRRQALIFGYGR</sequence>
<reference evidence="2 3" key="1">
    <citation type="submission" date="2020-08" db="EMBL/GenBank/DDBJ databases">
        <title>Sequencing the genomes of 1000 actinobacteria strains.</title>
        <authorList>
            <person name="Klenk H.-P."/>
        </authorList>
    </citation>
    <scope>NUCLEOTIDE SEQUENCE [LARGE SCALE GENOMIC DNA]</scope>
    <source>
        <strain evidence="2 3">DSM 45507</strain>
    </source>
</reference>
<protein>
    <submittedName>
        <fullName evidence="2">Hemerythrin-like domain-containing protein</fullName>
    </submittedName>
</protein>
<feature type="domain" description="Hemerythrin-like" evidence="1">
    <location>
        <begin position="12"/>
        <end position="139"/>
    </location>
</feature>
<evidence type="ECO:0000259" key="1">
    <source>
        <dbReference type="Pfam" id="PF01814"/>
    </source>
</evidence>
<gene>
    <name evidence="2" type="ORF">HD596_005820</name>
</gene>
<dbReference type="PANTHER" id="PTHR39966:SF1">
    <property type="entry name" value="HEMERYTHRIN-LIKE DOMAIN-CONTAINING PROTEIN"/>
    <property type="match status" value="1"/>
</dbReference>
<proteinExistence type="predicted"/>
<dbReference type="EMBL" id="JACHMB010000001">
    <property type="protein sequence ID" value="MBB5779064.1"/>
    <property type="molecule type" value="Genomic_DNA"/>
</dbReference>
<dbReference type="AlphaFoldDB" id="A0A7W9G8E2"/>
<comment type="caution">
    <text evidence="2">The sequence shown here is derived from an EMBL/GenBank/DDBJ whole genome shotgun (WGS) entry which is preliminary data.</text>
</comment>
<name>A0A7W9G8E2_9ACTN</name>
<accession>A0A7W9G8E2</accession>
<dbReference type="Pfam" id="PF01814">
    <property type="entry name" value="Hemerythrin"/>
    <property type="match status" value="1"/>
</dbReference>
<dbReference type="RefSeq" id="WP_185072431.1">
    <property type="nucleotide sequence ID" value="NZ_JACHMB010000001.1"/>
</dbReference>
<dbReference type="Gene3D" id="1.20.120.520">
    <property type="entry name" value="nmb1532 protein domain like"/>
    <property type="match status" value="1"/>
</dbReference>
<dbReference type="GO" id="GO:0005886">
    <property type="term" value="C:plasma membrane"/>
    <property type="evidence" value="ECO:0007669"/>
    <property type="project" value="TreeGrafter"/>
</dbReference>
<dbReference type="CDD" id="cd12108">
    <property type="entry name" value="Hr-like"/>
    <property type="match status" value="1"/>
</dbReference>
<organism evidence="2 3">
    <name type="scientific">Nonomuraea jabiensis</name>
    <dbReference type="NCBI Taxonomy" id="882448"/>
    <lineage>
        <taxon>Bacteria</taxon>
        <taxon>Bacillati</taxon>
        <taxon>Actinomycetota</taxon>
        <taxon>Actinomycetes</taxon>
        <taxon>Streptosporangiales</taxon>
        <taxon>Streptosporangiaceae</taxon>
        <taxon>Nonomuraea</taxon>
    </lineage>
</organism>